<dbReference type="EMBL" id="JARRIG010000005">
    <property type="protein sequence ID" value="MFA4804753.1"/>
    <property type="molecule type" value="Genomic_DNA"/>
</dbReference>
<evidence type="ECO:0008006" key="3">
    <source>
        <dbReference type="Google" id="ProtNLM"/>
    </source>
</evidence>
<dbReference type="Gene3D" id="1.10.860.10">
    <property type="entry name" value="DNAb Helicase, Chain A"/>
    <property type="match status" value="1"/>
</dbReference>
<comment type="caution">
    <text evidence="1">The sequence shown here is derived from an EMBL/GenBank/DDBJ whole genome shotgun (WGS) entry which is preliminary data.</text>
</comment>
<keyword evidence="2" id="KW-1185">Reference proteome</keyword>
<organism evidence="1 2">
    <name type="scientific">Pyrococcus kukulkanii</name>
    <dbReference type="NCBI Taxonomy" id="1609559"/>
    <lineage>
        <taxon>Archaea</taxon>
        <taxon>Methanobacteriati</taxon>
        <taxon>Methanobacteriota</taxon>
        <taxon>Thermococci</taxon>
        <taxon>Thermococcales</taxon>
        <taxon>Thermococcaceae</taxon>
        <taxon>Pyrococcus</taxon>
    </lineage>
</organism>
<accession>A0ABV4T722</accession>
<dbReference type="InterPro" id="IPR016136">
    <property type="entry name" value="DNA_helicase_N/primase_C"/>
</dbReference>
<protein>
    <recommendedName>
        <fullName evidence="3">Antitoxin</fullName>
    </recommendedName>
</protein>
<proteinExistence type="predicted"/>
<gene>
    <name evidence="1" type="ORF">P8X34_08435</name>
</gene>
<evidence type="ECO:0000313" key="2">
    <source>
        <dbReference type="Proteomes" id="UP001571980"/>
    </source>
</evidence>
<evidence type="ECO:0000313" key="1">
    <source>
        <dbReference type="EMBL" id="MFA4804753.1"/>
    </source>
</evidence>
<name>A0ABV4T722_9EURY</name>
<sequence>MPMVKTITIMIPDDIDEETFKRIVEGIARRLIISKRRLEELNKILKNSELTDEDAIELGRLVKKRAREKGWY</sequence>
<reference evidence="1 2" key="1">
    <citation type="submission" date="2023-03" db="EMBL/GenBank/DDBJ databases">
        <title>Speciation in Pyrococcus: adaptation to high temperature as a mechanism.</title>
        <authorList>
            <person name="Gu J."/>
        </authorList>
    </citation>
    <scope>NUCLEOTIDE SEQUENCE [LARGE SCALE GENOMIC DNA]</scope>
    <source>
        <strain evidence="1 2">LMOA34</strain>
    </source>
</reference>
<dbReference type="Proteomes" id="UP001571980">
    <property type="component" value="Unassembled WGS sequence"/>
</dbReference>